<dbReference type="GO" id="GO:0042797">
    <property type="term" value="P:tRNA transcription by RNA polymerase III"/>
    <property type="evidence" value="ECO:0007669"/>
    <property type="project" value="TreeGrafter"/>
</dbReference>
<evidence type="ECO:0000256" key="7">
    <source>
        <dbReference type="SAM" id="MobiDB-lite"/>
    </source>
</evidence>
<sequence length="135" mass="15184">MADDDDYDGLDMDGGDFDDVDEPIDDTDGLDPADVADDDSVQNLASEMDDYLKLEGADRVTSTTMTKYERARLLGARALQIAMGAPVQVELEGETDPLEIARKELKVNKLPIRIRRYLPDGSYEEWSSEELHIEW</sequence>
<dbReference type="PIRSF" id="PIRSF000778">
    <property type="entry name" value="RpoK/RPB6"/>
    <property type="match status" value="1"/>
</dbReference>
<evidence type="ECO:0000256" key="1">
    <source>
        <dbReference type="ARBA" id="ARBA00004123"/>
    </source>
</evidence>
<dbReference type="SUPFAM" id="SSF63562">
    <property type="entry name" value="RPB6/omega subunit-like"/>
    <property type="match status" value="1"/>
</dbReference>
<dbReference type="GO" id="GO:0003677">
    <property type="term" value="F:DNA binding"/>
    <property type="evidence" value="ECO:0007669"/>
    <property type="project" value="InterPro"/>
</dbReference>
<dbReference type="PANTHER" id="PTHR47227:SF5">
    <property type="entry name" value="DNA-DIRECTED RNA POLYMERASES I, II, AND III SUBUNIT RPABC2"/>
    <property type="match status" value="1"/>
</dbReference>
<evidence type="ECO:0000313" key="8">
    <source>
        <dbReference type="Proteomes" id="UP000492821"/>
    </source>
</evidence>
<dbReference type="GO" id="GO:0005736">
    <property type="term" value="C:RNA polymerase I complex"/>
    <property type="evidence" value="ECO:0007669"/>
    <property type="project" value="TreeGrafter"/>
</dbReference>
<protein>
    <recommendedName>
        <fullName evidence="6">RPB6 homolog</fullName>
    </recommendedName>
</protein>
<reference evidence="9" key="2">
    <citation type="submission" date="2020-10" db="UniProtKB">
        <authorList>
            <consortium name="WormBaseParasite"/>
        </authorList>
    </citation>
    <scope>IDENTIFICATION</scope>
</reference>
<dbReference type="Proteomes" id="UP000492821">
    <property type="component" value="Unassembled WGS sequence"/>
</dbReference>
<name>A0A7E5A0J3_PANRE</name>
<dbReference type="Pfam" id="PF01192">
    <property type="entry name" value="RNA_pol_Rpb6"/>
    <property type="match status" value="1"/>
</dbReference>
<evidence type="ECO:0000256" key="2">
    <source>
        <dbReference type="ARBA" id="ARBA00022478"/>
    </source>
</evidence>
<dbReference type="GO" id="GO:0005666">
    <property type="term" value="C:RNA polymerase III complex"/>
    <property type="evidence" value="ECO:0007669"/>
    <property type="project" value="TreeGrafter"/>
</dbReference>
<accession>A0A7E5A0J3</accession>
<dbReference type="InterPro" id="IPR028363">
    <property type="entry name" value="RPB6"/>
</dbReference>
<keyword evidence="4" id="KW-0539">Nucleus</keyword>
<evidence type="ECO:0000313" key="9">
    <source>
        <dbReference type="WBParaSite" id="Pan_g6413.t1"/>
    </source>
</evidence>
<feature type="region of interest" description="Disordered" evidence="7">
    <location>
        <begin position="1"/>
        <end position="37"/>
    </location>
</feature>
<dbReference type="InterPro" id="IPR036161">
    <property type="entry name" value="RPB6/omega-like_sf"/>
</dbReference>
<evidence type="ECO:0000256" key="3">
    <source>
        <dbReference type="ARBA" id="ARBA00023163"/>
    </source>
</evidence>
<comment type="similarity">
    <text evidence="5">Belongs to the archaeal Rpo6/eukaryotic RPB6 RNA polymerase subunit family.</text>
</comment>
<dbReference type="AlphaFoldDB" id="A0A7E5A0J3"/>
<comment type="subcellular location">
    <subcellularLocation>
        <location evidence="1">Nucleus</location>
    </subcellularLocation>
</comment>
<keyword evidence="3" id="KW-0804">Transcription</keyword>
<dbReference type="GO" id="GO:0006360">
    <property type="term" value="P:transcription by RNA polymerase I"/>
    <property type="evidence" value="ECO:0007669"/>
    <property type="project" value="TreeGrafter"/>
</dbReference>
<dbReference type="PIRSF" id="PIRSF500154">
    <property type="entry name" value="RPB6"/>
    <property type="match status" value="1"/>
</dbReference>
<dbReference type="GO" id="GO:0003899">
    <property type="term" value="F:DNA-directed RNA polymerase activity"/>
    <property type="evidence" value="ECO:0007669"/>
    <property type="project" value="InterPro"/>
</dbReference>
<dbReference type="Gene3D" id="3.90.940.10">
    <property type="match status" value="1"/>
</dbReference>
<organism evidence="8 9">
    <name type="scientific">Panagrellus redivivus</name>
    <name type="common">Microworm</name>
    <dbReference type="NCBI Taxonomy" id="6233"/>
    <lineage>
        <taxon>Eukaryota</taxon>
        <taxon>Metazoa</taxon>
        <taxon>Ecdysozoa</taxon>
        <taxon>Nematoda</taxon>
        <taxon>Chromadorea</taxon>
        <taxon>Rhabditida</taxon>
        <taxon>Tylenchina</taxon>
        <taxon>Panagrolaimomorpha</taxon>
        <taxon>Panagrolaimoidea</taxon>
        <taxon>Panagrolaimidae</taxon>
        <taxon>Panagrellus</taxon>
    </lineage>
</organism>
<keyword evidence="2" id="KW-0240">DNA-directed RNA polymerase</keyword>
<dbReference type="GO" id="GO:0005665">
    <property type="term" value="C:RNA polymerase II, core complex"/>
    <property type="evidence" value="ECO:0007669"/>
    <property type="project" value="InterPro"/>
</dbReference>
<dbReference type="PROSITE" id="PS01111">
    <property type="entry name" value="RNA_POL_K_14KD"/>
    <property type="match status" value="1"/>
</dbReference>
<dbReference type="GO" id="GO:0006366">
    <property type="term" value="P:transcription by RNA polymerase II"/>
    <property type="evidence" value="ECO:0007669"/>
    <property type="project" value="TreeGrafter"/>
</dbReference>
<dbReference type="NCBIfam" id="NF002208">
    <property type="entry name" value="PRK01099.1-3"/>
    <property type="match status" value="1"/>
</dbReference>
<evidence type="ECO:0000256" key="5">
    <source>
        <dbReference type="ARBA" id="ARBA00025773"/>
    </source>
</evidence>
<dbReference type="InterPro" id="IPR006111">
    <property type="entry name" value="Rpo6/Rpb6"/>
</dbReference>
<evidence type="ECO:0000256" key="4">
    <source>
        <dbReference type="ARBA" id="ARBA00023242"/>
    </source>
</evidence>
<dbReference type="HAMAP" id="MF_00192">
    <property type="entry name" value="RNApol_arch_Rpo6"/>
    <property type="match status" value="1"/>
</dbReference>
<dbReference type="InterPro" id="IPR006110">
    <property type="entry name" value="Pol_omega/Rpo6/RPB6"/>
</dbReference>
<proteinExistence type="inferred from homology"/>
<evidence type="ECO:0000256" key="6">
    <source>
        <dbReference type="ARBA" id="ARBA00030456"/>
    </source>
</evidence>
<reference evidence="8" key="1">
    <citation type="journal article" date="2013" name="Genetics">
        <title>The draft genome and transcriptome of Panagrellus redivivus are shaped by the harsh demands of a free-living lifestyle.</title>
        <authorList>
            <person name="Srinivasan J."/>
            <person name="Dillman A.R."/>
            <person name="Macchietto M.G."/>
            <person name="Heikkinen L."/>
            <person name="Lakso M."/>
            <person name="Fracchia K.M."/>
            <person name="Antoshechkin I."/>
            <person name="Mortazavi A."/>
            <person name="Wong G."/>
            <person name="Sternberg P.W."/>
        </authorList>
    </citation>
    <scope>NUCLEOTIDE SEQUENCE [LARGE SCALE GENOMIC DNA]</scope>
    <source>
        <strain evidence="8">MT8872</strain>
    </source>
</reference>
<dbReference type="InterPro" id="IPR020708">
    <property type="entry name" value="DNA-dir_RNA_polK_14-18kDa_CS"/>
</dbReference>
<keyword evidence="8" id="KW-1185">Reference proteome</keyword>
<dbReference type="SMART" id="SM01409">
    <property type="entry name" value="RNA_pol_Rpb6"/>
    <property type="match status" value="1"/>
</dbReference>
<dbReference type="WBParaSite" id="Pan_g6413.t1">
    <property type="protein sequence ID" value="Pan_g6413.t1"/>
    <property type="gene ID" value="Pan_g6413"/>
</dbReference>
<dbReference type="PANTHER" id="PTHR47227">
    <property type="entry name" value="DNA-DIRECTED RNA POLYMERASE SUBUNIT K"/>
    <property type="match status" value="1"/>
</dbReference>